<organism evidence="2 3">
    <name type="scientific">Glomus cerebriforme</name>
    <dbReference type="NCBI Taxonomy" id="658196"/>
    <lineage>
        <taxon>Eukaryota</taxon>
        <taxon>Fungi</taxon>
        <taxon>Fungi incertae sedis</taxon>
        <taxon>Mucoromycota</taxon>
        <taxon>Glomeromycotina</taxon>
        <taxon>Glomeromycetes</taxon>
        <taxon>Glomerales</taxon>
        <taxon>Glomeraceae</taxon>
        <taxon>Glomus</taxon>
    </lineage>
</organism>
<dbReference type="AlphaFoldDB" id="A0A397TK26"/>
<dbReference type="Proteomes" id="UP000265703">
    <property type="component" value="Unassembled WGS sequence"/>
</dbReference>
<feature type="compositionally biased region" description="Basic residues" evidence="1">
    <location>
        <begin position="90"/>
        <end position="99"/>
    </location>
</feature>
<sequence>MLELPIVVDKGEETEKEPVTTSSNKPTKSTRSKQPAKKPILRSTSKKSAETIPKRRSSRKKNEDHEWHPDEADNELGDDSEVIPRGLHTTSKKTRKSPKKSTANKNVKSIDTIPEVKITKGSSNIKATPKTPKIPKPSRKGKTPVQSTRGRGRGRGGTARGSRSRNHDPEYRYSGEEETESEIEIANSTSEVVNTDDNSENQIVRESFDAEMDNIIQDEIEHNVAVVEEPVSTPVRPKRTRKSTKTLVSEPLDITPINGARAPVFVKPNSPGSTSLSSTPSLESQTQSSPISSSHATQDDDDIWSKNHCYHHLKKFYEETKNEYIRSGKDVVGNEDLYKEVAKKFYDYDTNNRIFGETN</sequence>
<gene>
    <name evidence="2" type="ORF">C1645_346242</name>
</gene>
<feature type="compositionally biased region" description="Acidic residues" evidence="1">
    <location>
        <begin position="72"/>
        <end position="81"/>
    </location>
</feature>
<feature type="compositionally biased region" description="Basic and acidic residues" evidence="1">
    <location>
        <begin position="165"/>
        <end position="175"/>
    </location>
</feature>
<feature type="region of interest" description="Disordered" evidence="1">
    <location>
        <begin position="1"/>
        <end position="182"/>
    </location>
</feature>
<dbReference type="OrthoDB" id="2424072at2759"/>
<feature type="compositionally biased region" description="Low complexity" evidence="1">
    <location>
        <begin position="270"/>
        <end position="294"/>
    </location>
</feature>
<accession>A0A397TK26</accession>
<feature type="compositionally biased region" description="Basic and acidic residues" evidence="1">
    <location>
        <begin position="60"/>
        <end position="71"/>
    </location>
</feature>
<proteinExistence type="predicted"/>
<evidence type="ECO:0000313" key="2">
    <source>
        <dbReference type="EMBL" id="RIA96817.1"/>
    </source>
</evidence>
<keyword evidence="3" id="KW-1185">Reference proteome</keyword>
<comment type="caution">
    <text evidence="2">The sequence shown here is derived from an EMBL/GenBank/DDBJ whole genome shotgun (WGS) entry which is preliminary data.</text>
</comment>
<feature type="compositionally biased region" description="Basic and acidic residues" evidence="1">
    <location>
        <begin position="9"/>
        <end position="18"/>
    </location>
</feature>
<feature type="compositionally biased region" description="Basic residues" evidence="1">
    <location>
        <begin position="28"/>
        <end position="40"/>
    </location>
</feature>
<protein>
    <submittedName>
        <fullName evidence="2">Uncharacterized protein</fullName>
    </submittedName>
</protein>
<dbReference type="EMBL" id="QKYT01000038">
    <property type="protein sequence ID" value="RIA96817.1"/>
    <property type="molecule type" value="Genomic_DNA"/>
</dbReference>
<evidence type="ECO:0000256" key="1">
    <source>
        <dbReference type="SAM" id="MobiDB-lite"/>
    </source>
</evidence>
<name>A0A397TK26_9GLOM</name>
<feature type="region of interest" description="Disordered" evidence="1">
    <location>
        <begin position="262"/>
        <end position="302"/>
    </location>
</feature>
<reference evidence="2 3" key="1">
    <citation type="submission" date="2018-06" db="EMBL/GenBank/DDBJ databases">
        <title>Comparative genomics reveals the genomic features of Rhizophagus irregularis, R. cerebriforme, R. diaphanum and Gigaspora rosea, and their symbiotic lifestyle signature.</title>
        <authorList>
            <person name="Morin E."/>
            <person name="San Clemente H."/>
            <person name="Chen E.C.H."/>
            <person name="De La Providencia I."/>
            <person name="Hainaut M."/>
            <person name="Kuo A."/>
            <person name="Kohler A."/>
            <person name="Murat C."/>
            <person name="Tang N."/>
            <person name="Roy S."/>
            <person name="Loubradou J."/>
            <person name="Henrissat B."/>
            <person name="Grigoriev I.V."/>
            <person name="Corradi N."/>
            <person name="Roux C."/>
            <person name="Martin F.M."/>
        </authorList>
    </citation>
    <scope>NUCLEOTIDE SEQUENCE [LARGE SCALE GENOMIC DNA]</scope>
    <source>
        <strain evidence="2 3">DAOM 227022</strain>
    </source>
</reference>
<evidence type="ECO:0000313" key="3">
    <source>
        <dbReference type="Proteomes" id="UP000265703"/>
    </source>
</evidence>